<organism evidence="1 2">
    <name type="scientific">Macrococcus carouselicus</name>
    <dbReference type="NCBI Taxonomy" id="69969"/>
    <lineage>
        <taxon>Bacteria</taxon>
        <taxon>Bacillati</taxon>
        <taxon>Bacillota</taxon>
        <taxon>Bacilli</taxon>
        <taxon>Bacillales</taxon>
        <taxon>Staphylococcaceae</taxon>
        <taxon>Macrococcus</taxon>
    </lineage>
</organism>
<proteinExistence type="predicted"/>
<comment type="caution">
    <text evidence="1">The sequence shown here is derived from an EMBL/GenBank/DDBJ whole genome shotgun (WGS) entry which is preliminary data.</text>
</comment>
<evidence type="ECO:0000313" key="1">
    <source>
        <dbReference type="EMBL" id="TDM03700.1"/>
    </source>
</evidence>
<evidence type="ECO:0008006" key="3">
    <source>
        <dbReference type="Google" id="ProtNLM"/>
    </source>
</evidence>
<reference evidence="1 2" key="1">
    <citation type="submission" date="2019-01" db="EMBL/GenBank/DDBJ databases">
        <title>Draft genome sequences of the type strains of six Macrococcus species.</title>
        <authorList>
            <person name="Mazhar S."/>
            <person name="Altermann E."/>
            <person name="Hill C."/>
            <person name="Mcauliffe O."/>
        </authorList>
    </citation>
    <scope>NUCLEOTIDE SEQUENCE [LARGE SCALE GENOMIC DNA]</scope>
    <source>
        <strain evidence="1 2">ATCC 51828</strain>
    </source>
</reference>
<dbReference type="RefSeq" id="WP_133416563.1">
    <property type="nucleotide sequence ID" value="NZ_SCWD01000001.1"/>
</dbReference>
<sequence>MRLIKVNQCYTYKTYGRLSDWELLNKFNPYLISSKIAMLEEQIESMYGLNVSHSESTVYGFMSVSYPLDKLAIWIIEQKDALERYRKKSSHHMQLLKQVMATYSPKEQQQIKRYMRSQGTYRPAEVVERLQVDLYQLVQNERVERNRQRENARQRARNEHVTMIKLSRQVTTV</sequence>
<name>A0A9Q8CJB2_9STAP</name>
<dbReference type="EMBL" id="SCWD01000001">
    <property type="protein sequence ID" value="TDM03700.1"/>
    <property type="molecule type" value="Genomic_DNA"/>
</dbReference>
<dbReference type="Proteomes" id="UP000295280">
    <property type="component" value="Unassembled WGS sequence"/>
</dbReference>
<dbReference type="OrthoDB" id="2404043at2"/>
<evidence type="ECO:0000313" key="2">
    <source>
        <dbReference type="Proteomes" id="UP000295280"/>
    </source>
</evidence>
<keyword evidence="2" id="KW-1185">Reference proteome</keyword>
<protein>
    <recommendedName>
        <fullName evidence="3">Spore coat protein</fullName>
    </recommendedName>
</protein>
<dbReference type="AlphaFoldDB" id="A0A9Q8CJB2"/>
<gene>
    <name evidence="1" type="ORF">ERX40_00615</name>
</gene>
<accession>A0A9Q8CJB2</accession>